<dbReference type="InterPro" id="IPR013538">
    <property type="entry name" value="ASHA1/2-like_C"/>
</dbReference>
<dbReference type="InterPro" id="IPR023393">
    <property type="entry name" value="START-like_dom_sf"/>
</dbReference>
<sequence>MTPSNLEPATAPIVVTRQVAADPVHAFEVFTERLGDWWDPLLTPDPDTYEGADIEEVEGGEVALRHDGEDIPIGTVREWETGERFAMTFHLALPHSHPTRVAVDFAPAEGGTLVTLTHDGWTAGNARSRGTFTEWPHLLARFAALAESGD</sequence>
<dbReference type="AlphaFoldDB" id="A0AA40VMX4"/>
<dbReference type="SUPFAM" id="SSF55961">
    <property type="entry name" value="Bet v1-like"/>
    <property type="match status" value="1"/>
</dbReference>
<dbReference type="RefSeq" id="WP_183500407.1">
    <property type="nucleotide sequence ID" value="NZ_BAABCO010000004.1"/>
</dbReference>
<evidence type="ECO:0000313" key="3">
    <source>
        <dbReference type="EMBL" id="MBB4140881.1"/>
    </source>
</evidence>
<dbReference type="Gene3D" id="3.30.530.20">
    <property type="match status" value="1"/>
</dbReference>
<evidence type="ECO:0000313" key="4">
    <source>
        <dbReference type="Proteomes" id="UP000549113"/>
    </source>
</evidence>
<dbReference type="Proteomes" id="UP000549113">
    <property type="component" value="Unassembled WGS sequence"/>
</dbReference>
<evidence type="ECO:0000259" key="2">
    <source>
        <dbReference type="Pfam" id="PF08327"/>
    </source>
</evidence>
<comment type="caution">
    <text evidence="3">The sequence shown here is derived from an EMBL/GenBank/DDBJ whole genome shotgun (WGS) entry which is preliminary data.</text>
</comment>
<comment type="similarity">
    <text evidence="1">Belongs to the AHA1 family.</text>
</comment>
<feature type="domain" description="Activator of Hsp90 ATPase homologue 1/2-like C-terminal" evidence="2">
    <location>
        <begin position="27"/>
        <end position="147"/>
    </location>
</feature>
<proteinExistence type="inferred from homology"/>
<reference evidence="3 4" key="1">
    <citation type="submission" date="2020-08" db="EMBL/GenBank/DDBJ databases">
        <title>Sequencing the genomes of 1000 actinobacteria strains.</title>
        <authorList>
            <person name="Klenk H.-P."/>
        </authorList>
    </citation>
    <scope>NUCLEOTIDE SEQUENCE [LARGE SCALE GENOMIC DNA]</scope>
    <source>
        <strain evidence="3 4">DSM 19600</strain>
    </source>
</reference>
<protein>
    <recommendedName>
        <fullName evidence="2">Activator of Hsp90 ATPase homologue 1/2-like C-terminal domain-containing protein</fullName>
    </recommendedName>
</protein>
<accession>A0AA40VMX4</accession>
<dbReference type="EMBL" id="JACIFH010000001">
    <property type="protein sequence ID" value="MBB4140881.1"/>
    <property type="molecule type" value="Genomic_DNA"/>
</dbReference>
<gene>
    <name evidence="3" type="ORF">BKA10_002675</name>
</gene>
<evidence type="ECO:0000256" key="1">
    <source>
        <dbReference type="ARBA" id="ARBA00006817"/>
    </source>
</evidence>
<organism evidence="3 4">
    <name type="scientific">Microbacterium invictum</name>
    <dbReference type="NCBI Taxonomy" id="515415"/>
    <lineage>
        <taxon>Bacteria</taxon>
        <taxon>Bacillati</taxon>
        <taxon>Actinomycetota</taxon>
        <taxon>Actinomycetes</taxon>
        <taxon>Micrococcales</taxon>
        <taxon>Microbacteriaceae</taxon>
        <taxon>Microbacterium</taxon>
    </lineage>
</organism>
<name>A0AA40VMX4_9MICO</name>
<dbReference type="Pfam" id="PF08327">
    <property type="entry name" value="AHSA1"/>
    <property type="match status" value="1"/>
</dbReference>
<keyword evidence="4" id="KW-1185">Reference proteome</keyword>